<dbReference type="Pfam" id="PF16916">
    <property type="entry name" value="ZT_dimer"/>
    <property type="match status" value="1"/>
</dbReference>
<reference evidence="13 14" key="1">
    <citation type="submission" date="2017-08" db="EMBL/GenBank/DDBJ databases">
        <title>Infants hospitalized years apart are colonized by the same room-sourced microbial strains.</title>
        <authorList>
            <person name="Brooks B."/>
            <person name="Olm M.R."/>
            <person name="Firek B.A."/>
            <person name="Baker R."/>
            <person name="Thomas B.C."/>
            <person name="Morowitz M.J."/>
            <person name="Banfield J.F."/>
        </authorList>
    </citation>
    <scope>NUCLEOTIDE SEQUENCE [LARGE SCALE GENOMIC DNA]</scope>
    <source>
        <strain evidence="13">S2_005_003_R2_42</strain>
    </source>
</reference>
<keyword evidence="8 10" id="KW-0472">Membrane</keyword>
<comment type="subcellular location">
    <subcellularLocation>
        <location evidence="1">Membrane</location>
        <topology evidence="1">Multi-pass membrane protein</topology>
    </subcellularLocation>
</comment>
<keyword evidence="3" id="KW-0813">Transport</keyword>
<evidence type="ECO:0000313" key="14">
    <source>
        <dbReference type="Proteomes" id="UP000249046"/>
    </source>
</evidence>
<dbReference type="GO" id="GO:0005385">
    <property type="term" value="F:zinc ion transmembrane transporter activity"/>
    <property type="evidence" value="ECO:0007669"/>
    <property type="project" value="TreeGrafter"/>
</dbReference>
<dbReference type="InterPro" id="IPR027469">
    <property type="entry name" value="Cation_efflux_TMD_sf"/>
</dbReference>
<keyword evidence="7" id="KW-0406">Ion transport</keyword>
<feature type="transmembrane region" description="Helical" evidence="10">
    <location>
        <begin position="122"/>
        <end position="146"/>
    </location>
</feature>
<comment type="similarity">
    <text evidence="2">Belongs to the cation diffusion facilitator (CDF) transporter (TC 2.A.4) family. SLC30A subfamily.</text>
</comment>
<evidence type="ECO:0000256" key="8">
    <source>
        <dbReference type="ARBA" id="ARBA00023136"/>
    </source>
</evidence>
<evidence type="ECO:0000313" key="13">
    <source>
        <dbReference type="EMBL" id="PZQ12797.1"/>
    </source>
</evidence>
<dbReference type="InterPro" id="IPR036837">
    <property type="entry name" value="Cation_efflux_CTD_sf"/>
</dbReference>
<evidence type="ECO:0000259" key="11">
    <source>
        <dbReference type="Pfam" id="PF01545"/>
    </source>
</evidence>
<feature type="transmembrane region" description="Helical" evidence="10">
    <location>
        <begin position="60"/>
        <end position="84"/>
    </location>
</feature>
<dbReference type="SUPFAM" id="SSF160240">
    <property type="entry name" value="Cation efflux protein cytoplasmic domain-like"/>
    <property type="match status" value="1"/>
</dbReference>
<evidence type="ECO:0000256" key="1">
    <source>
        <dbReference type="ARBA" id="ARBA00004141"/>
    </source>
</evidence>
<keyword evidence="6 10" id="KW-1133">Transmembrane helix</keyword>
<feature type="transmembrane region" description="Helical" evidence="10">
    <location>
        <begin position="90"/>
        <end position="110"/>
    </location>
</feature>
<gene>
    <name evidence="13" type="ORF">DI564_12125</name>
</gene>
<evidence type="ECO:0000256" key="3">
    <source>
        <dbReference type="ARBA" id="ARBA00022448"/>
    </source>
</evidence>
<dbReference type="SUPFAM" id="SSF161111">
    <property type="entry name" value="Cation efflux protein transmembrane domain-like"/>
    <property type="match status" value="1"/>
</dbReference>
<feature type="domain" description="Cation efflux protein transmembrane" evidence="11">
    <location>
        <begin position="61"/>
        <end position="251"/>
    </location>
</feature>
<dbReference type="InterPro" id="IPR050681">
    <property type="entry name" value="CDF/SLC30A"/>
</dbReference>
<protein>
    <submittedName>
        <fullName evidence="13">Cation transporter</fullName>
    </submittedName>
</protein>
<feature type="compositionally biased region" description="Basic and acidic residues" evidence="9">
    <location>
        <begin position="33"/>
        <end position="42"/>
    </location>
</feature>
<dbReference type="Pfam" id="PF01545">
    <property type="entry name" value="Cation_efflux"/>
    <property type="match status" value="1"/>
</dbReference>
<comment type="caution">
    <text evidence="13">The sequence shown here is derived from an EMBL/GenBank/DDBJ whole genome shotgun (WGS) entry which is preliminary data.</text>
</comment>
<sequence>MNPHSSDPARCGLGAGSPDHADRDPHAHHHAHDHGSHDHDHGSAELARGLLAGGTRARKLLFAFGLTTITLVAEAVGGILSGSLALLADAAHMLVDAAALLFAWLGVLFARRPADARRSFGYARLEVLVGYTNALSQILLVVWILFEAAHRFLDPQPILSGTMLVVALVGLIVNAVVLGVLGGHDHDDVNTAGARLHVIGDLLGSVGAVTAAVLVRWLDWLWADPAISVLVSLLILNSAWRLLRRCAHILLEGVPEGVEVDAVTERVEREVAEVVAVHHVHVWQLAGGSRLATLHACLAEGAAADRAVQAIEDLLSLRFGIHHATIQIETGGRHHHGCAPLPPRAG</sequence>
<keyword evidence="5" id="KW-0862">Zinc</keyword>
<dbReference type="InterPro" id="IPR002524">
    <property type="entry name" value="Cation_efflux"/>
</dbReference>
<feature type="domain" description="Cation efflux protein cytoplasmic" evidence="12">
    <location>
        <begin position="255"/>
        <end position="329"/>
    </location>
</feature>
<evidence type="ECO:0000256" key="10">
    <source>
        <dbReference type="SAM" id="Phobius"/>
    </source>
</evidence>
<name>A0A2W5LZN0_9GAMM</name>
<dbReference type="EMBL" id="QFPO01000011">
    <property type="protein sequence ID" value="PZQ12797.1"/>
    <property type="molecule type" value="Genomic_DNA"/>
</dbReference>
<proteinExistence type="inferred from homology"/>
<keyword evidence="5" id="KW-0864">Zinc transport</keyword>
<dbReference type="AlphaFoldDB" id="A0A2W5LZN0"/>
<evidence type="ECO:0000256" key="9">
    <source>
        <dbReference type="SAM" id="MobiDB-lite"/>
    </source>
</evidence>
<evidence type="ECO:0000259" key="12">
    <source>
        <dbReference type="Pfam" id="PF16916"/>
    </source>
</evidence>
<dbReference type="PANTHER" id="PTHR11562:SF17">
    <property type="entry name" value="RE54080P-RELATED"/>
    <property type="match status" value="1"/>
</dbReference>
<dbReference type="InterPro" id="IPR058533">
    <property type="entry name" value="Cation_efflux_TM"/>
</dbReference>
<dbReference type="InterPro" id="IPR027470">
    <property type="entry name" value="Cation_efflux_CTD"/>
</dbReference>
<dbReference type="Gene3D" id="1.20.1510.10">
    <property type="entry name" value="Cation efflux protein transmembrane domain"/>
    <property type="match status" value="1"/>
</dbReference>
<dbReference type="PANTHER" id="PTHR11562">
    <property type="entry name" value="CATION EFFLUX PROTEIN/ ZINC TRANSPORTER"/>
    <property type="match status" value="1"/>
</dbReference>
<evidence type="ECO:0000256" key="5">
    <source>
        <dbReference type="ARBA" id="ARBA00022906"/>
    </source>
</evidence>
<feature type="transmembrane region" description="Helical" evidence="10">
    <location>
        <begin position="220"/>
        <end position="240"/>
    </location>
</feature>
<dbReference type="NCBIfam" id="TIGR01297">
    <property type="entry name" value="CDF"/>
    <property type="match status" value="1"/>
</dbReference>
<feature type="transmembrane region" description="Helical" evidence="10">
    <location>
        <begin position="158"/>
        <end position="182"/>
    </location>
</feature>
<dbReference type="GO" id="GO:0005886">
    <property type="term" value="C:plasma membrane"/>
    <property type="evidence" value="ECO:0007669"/>
    <property type="project" value="TreeGrafter"/>
</dbReference>
<feature type="transmembrane region" description="Helical" evidence="10">
    <location>
        <begin position="194"/>
        <end position="214"/>
    </location>
</feature>
<evidence type="ECO:0000256" key="2">
    <source>
        <dbReference type="ARBA" id="ARBA00008873"/>
    </source>
</evidence>
<organism evidence="13 14">
    <name type="scientific">Rhodanobacter denitrificans</name>
    <dbReference type="NCBI Taxonomy" id="666685"/>
    <lineage>
        <taxon>Bacteria</taxon>
        <taxon>Pseudomonadati</taxon>
        <taxon>Pseudomonadota</taxon>
        <taxon>Gammaproteobacteria</taxon>
        <taxon>Lysobacterales</taxon>
        <taxon>Rhodanobacteraceae</taxon>
        <taxon>Rhodanobacter</taxon>
    </lineage>
</organism>
<feature type="region of interest" description="Disordered" evidence="9">
    <location>
        <begin position="1"/>
        <end position="42"/>
    </location>
</feature>
<dbReference type="Proteomes" id="UP000249046">
    <property type="component" value="Unassembled WGS sequence"/>
</dbReference>
<evidence type="ECO:0000256" key="7">
    <source>
        <dbReference type="ARBA" id="ARBA00023065"/>
    </source>
</evidence>
<accession>A0A2W5LZN0</accession>
<evidence type="ECO:0000256" key="6">
    <source>
        <dbReference type="ARBA" id="ARBA00022989"/>
    </source>
</evidence>
<evidence type="ECO:0000256" key="4">
    <source>
        <dbReference type="ARBA" id="ARBA00022692"/>
    </source>
</evidence>
<keyword evidence="4 10" id="KW-0812">Transmembrane</keyword>